<evidence type="ECO:0000256" key="1">
    <source>
        <dbReference type="SAM" id="MobiDB-lite"/>
    </source>
</evidence>
<reference evidence="2 3" key="1">
    <citation type="journal article" date="2020" name="Phytopathology">
        <title>A high-quality genome resource of Botrytis fragariae, a new and rapidly spreading fungal pathogen causing strawberry gray mold in the U.S.A.</title>
        <authorList>
            <person name="Wu Y."/>
            <person name="Saski C.A."/>
            <person name="Schnabel G."/>
            <person name="Xiao S."/>
            <person name="Hu M."/>
        </authorList>
    </citation>
    <scope>NUCLEOTIDE SEQUENCE [LARGE SCALE GENOMIC DNA]</scope>
    <source>
        <strain evidence="2 3">BVB16</strain>
    </source>
</reference>
<name>A0A8H6AMC5_9HELO</name>
<gene>
    <name evidence="2" type="ORF">Bfra_010150</name>
</gene>
<sequence>MNRPYSTSRPFPRARRADSTDSSDGEIAIAVQRSDMTFKPEPPNKTISVNMQMAQMTCELCRKQNERCTHVGDTTLSMLLPSCCVGVKSRTTHTCNQNTSIRSAELGNDTIKVDNDFILKPAASLSPTLDSGLQQSTQEKSALQKHTKSLGVMDACSKLIVDKPCKTPGVPNWEKVKVKVESLRIYYPDDLPYILMYEHRALNLRCQECLNDMNLRGGVGNIGSHVNSRLHALYVERRLRDLEAQGFQRNLNEKVRERVSRLDIQSKSKRKHAKALHGRKISTQNCSKLTLYSDLEDELDSDYEPFQSKRQRVTDFFSPKLASDDLQSDVGRSNEALMRSQVGRLEDEFDKFKKTMLSVRQSVLEKTSSSERELQELKSQPHTDRVVILQERVNALTARVSNLAGLVEKHELPTSHSSTANDAALVEGLGKSKGTIMKCLATSEELLAALEEHNDRHFSEIKELERR</sequence>
<dbReference type="AlphaFoldDB" id="A0A8H6AMC5"/>
<evidence type="ECO:0000313" key="3">
    <source>
        <dbReference type="Proteomes" id="UP000531561"/>
    </source>
</evidence>
<dbReference type="GeneID" id="59264175"/>
<proteinExistence type="predicted"/>
<comment type="caution">
    <text evidence="2">The sequence shown here is derived from an EMBL/GenBank/DDBJ whole genome shotgun (WGS) entry which is preliminary data.</text>
</comment>
<organism evidence="2 3">
    <name type="scientific">Botrytis fragariae</name>
    <dbReference type="NCBI Taxonomy" id="1964551"/>
    <lineage>
        <taxon>Eukaryota</taxon>
        <taxon>Fungi</taxon>
        <taxon>Dikarya</taxon>
        <taxon>Ascomycota</taxon>
        <taxon>Pezizomycotina</taxon>
        <taxon>Leotiomycetes</taxon>
        <taxon>Helotiales</taxon>
        <taxon>Sclerotiniaceae</taxon>
        <taxon>Botrytis</taxon>
    </lineage>
</organism>
<dbReference type="OrthoDB" id="3538052at2759"/>
<dbReference type="Proteomes" id="UP000531561">
    <property type="component" value="Unassembled WGS sequence"/>
</dbReference>
<protein>
    <submittedName>
        <fullName evidence="2">Uncharacterized protein</fullName>
    </submittedName>
</protein>
<feature type="region of interest" description="Disordered" evidence="1">
    <location>
        <begin position="1"/>
        <end position="24"/>
    </location>
</feature>
<accession>A0A8H6AMC5</accession>
<dbReference type="EMBL" id="JABFCT010000015">
    <property type="protein sequence ID" value="KAF5870004.1"/>
    <property type="molecule type" value="Genomic_DNA"/>
</dbReference>
<dbReference type="RefSeq" id="XP_037188951.1">
    <property type="nucleotide sequence ID" value="XM_037340483.1"/>
</dbReference>
<evidence type="ECO:0000313" key="2">
    <source>
        <dbReference type="EMBL" id="KAF5870004.1"/>
    </source>
</evidence>
<keyword evidence="3" id="KW-1185">Reference proteome</keyword>